<evidence type="ECO:0000313" key="3">
    <source>
        <dbReference type="Proteomes" id="UP001183390"/>
    </source>
</evidence>
<comment type="caution">
    <text evidence="2">The sequence shown here is derived from an EMBL/GenBank/DDBJ whole genome shotgun (WGS) entry which is preliminary data.</text>
</comment>
<keyword evidence="3" id="KW-1185">Reference proteome</keyword>
<proteinExistence type="predicted"/>
<dbReference type="InterPro" id="IPR012551">
    <property type="entry name" value="DUF1707_SHOCT-like"/>
</dbReference>
<protein>
    <submittedName>
        <fullName evidence="2">DUF1707 domain-containing protein</fullName>
    </submittedName>
</protein>
<dbReference type="PANTHER" id="PTHR40763">
    <property type="entry name" value="MEMBRANE PROTEIN-RELATED"/>
    <property type="match status" value="1"/>
</dbReference>
<organism evidence="2 3">
    <name type="scientific">Nocardiopsis lambiniae</name>
    <dbReference type="NCBI Taxonomy" id="3075539"/>
    <lineage>
        <taxon>Bacteria</taxon>
        <taxon>Bacillati</taxon>
        <taxon>Actinomycetota</taxon>
        <taxon>Actinomycetes</taxon>
        <taxon>Streptosporangiales</taxon>
        <taxon>Nocardiopsidaceae</taxon>
        <taxon>Nocardiopsis</taxon>
    </lineage>
</organism>
<reference evidence="3" key="1">
    <citation type="submission" date="2023-07" db="EMBL/GenBank/DDBJ databases">
        <title>30 novel species of actinomycetes from the DSMZ collection.</title>
        <authorList>
            <person name="Nouioui I."/>
        </authorList>
    </citation>
    <scope>NUCLEOTIDE SEQUENCE [LARGE SCALE GENOMIC DNA]</scope>
    <source>
        <strain evidence="3">DSM 44743</strain>
    </source>
</reference>
<dbReference type="PANTHER" id="PTHR40763:SF5">
    <property type="entry name" value="MEMBRANE PROTEIN"/>
    <property type="match status" value="1"/>
</dbReference>
<feature type="domain" description="DUF1707" evidence="1">
    <location>
        <begin position="16"/>
        <end position="68"/>
    </location>
</feature>
<dbReference type="Pfam" id="PF08044">
    <property type="entry name" value="DUF1707"/>
    <property type="match status" value="1"/>
</dbReference>
<accession>A0ABU2MG56</accession>
<dbReference type="Proteomes" id="UP001183390">
    <property type="component" value="Unassembled WGS sequence"/>
</dbReference>
<gene>
    <name evidence="2" type="ORF">RM479_21795</name>
</gene>
<evidence type="ECO:0000259" key="1">
    <source>
        <dbReference type="Pfam" id="PF08044"/>
    </source>
</evidence>
<sequence>MEGNGGDVVSEERGRLRVSDAERHQVAEVLREAAAEGRITLDELDERLEAAFNAKTYADLEPITSDLPGSPGAPTGPVPVVLDNRPVDRVHPEDVMIVRSDGDSIVRKGRWQVPRRVEIRNKYGSTRLDFREADIPHGRVEVHLEISWGGADVILPERATAEVDVDTSWFGGMKVDADAIPRPPAPHFVITGTCHGGNLRVGHRRPFSWSDLFG</sequence>
<evidence type="ECO:0000313" key="2">
    <source>
        <dbReference type="EMBL" id="MDT0331055.1"/>
    </source>
</evidence>
<dbReference type="EMBL" id="JAVREP010000018">
    <property type="protein sequence ID" value="MDT0331055.1"/>
    <property type="molecule type" value="Genomic_DNA"/>
</dbReference>
<name>A0ABU2MG56_9ACTN</name>
<dbReference type="RefSeq" id="WP_311513619.1">
    <property type="nucleotide sequence ID" value="NZ_JAVREP010000018.1"/>
</dbReference>